<keyword evidence="8" id="KW-0418">Kinase</keyword>
<accession>A0A660DVN8</accession>
<evidence type="ECO:0000256" key="6">
    <source>
        <dbReference type="ARBA" id="ARBA00023239"/>
    </source>
</evidence>
<comment type="similarity">
    <text evidence="2">Belongs to the phosphoenolpyruvate carboxykinase (ATP) family.</text>
</comment>
<evidence type="ECO:0000256" key="5">
    <source>
        <dbReference type="ARBA" id="ARBA00022840"/>
    </source>
</evidence>
<dbReference type="InterPro" id="IPR013035">
    <property type="entry name" value="PEP_carboxykinase_C"/>
</dbReference>
<dbReference type="AlphaFoldDB" id="A0A660DVN8"/>
<organism evidence="8 9">
    <name type="scientific">Lactiplantibacillus mudanjiangensis</name>
    <dbReference type="NCBI Taxonomy" id="1296538"/>
    <lineage>
        <taxon>Bacteria</taxon>
        <taxon>Bacillati</taxon>
        <taxon>Bacillota</taxon>
        <taxon>Bacilli</taxon>
        <taxon>Lactobacillales</taxon>
        <taxon>Lactobacillaceae</taxon>
        <taxon>Lactiplantibacillus</taxon>
    </lineage>
</organism>
<keyword evidence="4" id="KW-0547">Nucleotide-binding</keyword>
<keyword evidence="6" id="KW-0456">Lyase</keyword>
<evidence type="ECO:0000313" key="9">
    <source>
        <dbReference type="Proteomes" id="UP000289996"/>
    </source>
</evidence>
<comment type="pathway">
    <text evidence="1">Carbohydrate biosynthesis; gluconeogenesis.</text>
</comment>
<dbReference type="SUPFAM" id="SSF68923">
    <property type="entry name" value="PEP carboxykinase N-terminal domain"/>
    <property type="match status" value="1"/>
</dbReference>
<evidence type="ECO:0000256" key="7">
    <source>
        <dbReference type="ARBA" id="ARBA00047371"/>
    </source>
</evidence>
<evidence type="ECO:0000256" key="3">
    <source>
        <dbReference type="ARBA" id="ARBA00012363"/>
    </source>
</evidence>
<dbReference type="EMBL" id="UYIG01000001">
    <property type="protein sequence ID" value="VDG27038.1"/>
    <property type="molecule type" value="Genomic_DNA"/>
</dbReference>
<dbReference type="EC" id="4.1.1.49" evidence="3"/>
<dbReference type="Gene3D" id="3.40.449.10">
    <property type="entry name" value="Phosphoenolpyruvate Carboxykinase, domain 1"/>
    <property type="match status" value="1"/>
</dbReference>
<dbReference type="Pfam" id="PF01293">
    <property type="entry name" value="PEPCK_ATP"/>
    <property type="match status" value="1"/>
</dbReference>
<dbReference type="SUPFAM" id="SSF53795">
    <property type="entry name" value="PEP carboxykinase-like"/>
    <property type="match status" value="1"/>
</dbReference>
<dbReference type="InterPro" id="IPR008210">
    <property type="entry name" value="PEP_carboxykinase_N"/>
</dbReference>
<sequence length="549" mass="61486">MSTQNAYPLADIGRNNPIFSQIRSTVETAFYANNMTSIPDVATAYKLAAKGPGTVKTDLPIYRPTDMGLPADATMLVENTGKVVGRTAQARRILGDTGVDEADMAGRLREAIYRSQTESFIKTDVVVGLDEDFIVRAHLAIQSNYANNLLSYMLNFQPITQHYQDMFDQSVAYPEGDIYIYADPTYHDPDYPDGLAIFDPKHNVAAILGMPYFGELKKSTLTLAWSIAHRHGYVACHGGLKAFHFKDKSDQVFAMFGLSGSGKSTLTHAKHGYKYDITVLHDDAFVINRQNGSSVALEPSYFDKTNDYPMSSTEPKYFMTIQNVGVTLDDQGRKVLVTEDLRNGNGRTIKSRYASTNRVDKENAPINAIFWIMKDDSLPPVIKVDDPVLAATFGATLATKRSSAENLIGDVDRNALVIEPFANPFRVYPLSEDYHDFKALFEERHLDCYLLNTGSFGTHKIPKEITLGALEAIVNNTTEWESFAGLDHMQNLKLADFPVDYNDQAYRDLVATRLNIRSNFIDHYQHTHNDRLPDETTKALLKLQQELTK</sequence>
<keyword evidence="9" id="KW-1185">Reference proteome</keyword>
<dbReference type="GO" id="GO:0016301">
    <property type="term" value="F:kinase activity"/>
    <property type="evidence" value="ECO:0007669"/>
    <property type="project" value="UniProtKB-KW"/>
</dbReference>
<proteinExistence type="inferred from homology"/>
<comment type="catalytic activity">
    <reaction evidence="7">
        <text>oxaloacetate + ATP = phosphoenolpyruvate + ADP + CO2</text>
        <dbReference type="Rhea" id="RHEA:18617"/>
        <dbReference type="ChEBI" id="CHEBI:16452"/>
        <dbReference type="ChEBI" id="CHEBI:16526"/>
        <dbReference type="ChEBI" id="CHEBI:30616"/>
        <dbReference type="ChEBI" id="CHEBI:58702"/>
        <dbReference type="ChEBI" id="CHEBI:456216"/>
        <dbReference type="EC" id="4.1.1.49"/>
    </reaction>
</comment>
<keyword evidence="8" id="KW-0808">Transferase</keyword>
<protein>
    <recommendedName>
        <fullName evidence="3">phosphoenolpyruvate carboxykinase (ATP)</fullName>
        <ecNumber evidence="3">4.1.1.49</ecNumber>
    </recommendedName>
</protein>
<name>A0A660DVN8_9LACO</name>
<dbReference type="GO" id="GO:0004612">
    <property type="term" value="F:phosphoenolpyruvate carboxykinase (ATP) activity"/>
    <property type="evidence" value="ECO:0007669"/>
    <property type="project" value="UniProtKB-EC"/>
</dbReference>
<dbReference type="GO" id="GO:0005524">
    <property type="term" value="F:ATP binding"/>
    <property type="evidence" value="ECO:0007669"/>
    <property type="project" value="UniProtKB-KW"/>
</dbReference>
<evidence type="ECO:0000313" key="8">
    <source>
        <dbReference type="EMBL" id="VDG27038.1"/>
    </source>
</evidence>
<dbReference type="OrthoDB" id="9806325at2"/>
<evidence type="ECO:0000256" key="4">
    <source>
        <dbReference type="ARBA" id="ARBA00022741"/>
    </source>
</evidence>
<reference evidence="8 9" key="1">
    <citation type="submission" date="2018-11" db="EMBL/GenBank/DDBJ databases">
        <authorList>
            <person name="Wuyts S."/>
        </authorList>
    </citation>
    <scope>NUCLEOTIDE SEQUENCE [LARGE SCALE GENOMIC DNA]</scope>
    <source>
        <strain evidence="8">Lactobacillus mudanjiangensis AMBF249</strain>
    </source>
</reference>
<keyword evidence="5" id="KW-0067">ATP-binding</keyword>
<dbReference type="Gene3D" id="3.90.228.20">
    <property type="match status" value="1"/>
</dbReference>
<keyword evidence="8" id="KW-0670">Pyruvate</keyword>
<dbReference type="RefSeq" id="WP_130848008.1">
    <property type="nucleotide sequence ID" value="NZ_UYIE01000174.1"/>
</dbReference>
<evidence type="ECO:0000256" key="1">
    <source>
        <dbReference type="ARBA" id="ARBA00004742"/>
    </source>
</evidence>
<gene>
    <name evidence="8" type="ORF">MUDAN_MDHGFNIF_00406</name>
</gene>
<dbReference type="Proteomes" id="UP000289996">
    <property type="component" value="Unassembled WGS sequence"/>
</dbReference>
<dbReference type="GO" id="GO:0006094">
    <property type="term" value="P:gluconeogenesis"/>
    <property type="evidence" value="ECO:0007669"/>
    <property type="project" value="UniProtKB-UniPathway"/>
</dbReference>
<evidence type="ECO:0000256" key="2">
    <source>
        <dbReference type="ARBA" id="ARBA00006052"/>
    </source>
</evidence>
<dbReference type="InterPro" id="IPR001272">
    <property type="entry name" value="PEP_carboxykinase_ATP"/>
</dbReference>
<dbReference type="UniPathway" id="UPA00138"/>